<organism evidence="3 4">
    <name type="scientific">Patella caerulea</name>
    <name type="common">Rayed Mediterranean limpet</name>
    <dbReference type="NCBI Taxonomy" id="87958"/>
    <lineage>
        <taxon>Eukaryota</taxon>
        <taxon>Metazoa</taxon>
        <taxon>Spiralia</taxon>
        <taxon>Lophotrochozoa</taxon>
        <taxon>Mollusca</taxon>
        <taxon>Gastropoda</taxon>
        <taxon>Patellogastropoda</taxon>
        <taxon>Patelloidea</taxon>
        <taxon>Patellidae</taxon>
        <taxon>Patella</taxon>
    </lineage>
</organism>
<dbReference type="SUPFAM" id="SSF56219">
    <property type="entry name" value="DNase I-like"/>
    <property type="match status" value="1"/>
</dbReference>
<feature type="domain" description="Endonuclease/exonuclease/phosphatase" evidence="2">
    <location>
        <begin position="122"/>
        <end position="333"/>
    </location>
</feature>
<proteinExistence type="predicted"/>
<keyword evidence="4" id="KW-1185">Reference proteome</keyword>
<dbReference type="InterPro" id="IPR036691">
    <property type="entry name" value="Endo/exonu/phosph_ase_sf"/>
</dbReference>
<accession>A0AAN8JJX3</accession>
<comment type="caution">
    <text evidence="3">The sequence shown here is derived from an EMBL/GenBank/DDBJ whole genome shotgun (WGS) entry which is preliminary data.</text>
</comment>
<dbReference type="InterPro" id="IPR005135">
    <property type="entry name" value="Endo/exonuclease/phosphatase"/>
</dbReference>
<evidence type="ECO:0000259" key="2">
    <source>
        <dbReference type="Pfam" id="PF03372"/>
    </source>
</evidence>
<gene>
    <name evidence="3" type="ORF">SNE40_015382</name>
</gene>
<protein>
    <recommendedName>
        <fullName evidence="5">Reverse transcriptase domain-containing protein</fullName>
    </recommendedName>
</protein>
<reference evidence="3 4" key="1">
    <citation type="submission" date="2024-01" db="EMBL/GenBank/DDBJ databases">
        <title>The genome of the rayed Mediterranean limpet Patella caerulea (Linnaeus, 1758).</title>
        <authorList>
            <person name="Anh-Thu Weber A."/>
            <person name="Halstead-Nussloch G."/>
        </authorList>
    </citation>
    <scope>NUCLEOTIDE SEQUENCE [LARGE SCALE GENOMIC DNA]</scope>
    <source>
        <strain evidence="3">AATW-2023a</strain>
        <tissue evidence="3">Whole specimen</tissue>
    </source>
</reference>
<evidence type="ECO:0000259" key="1">
    <source>
        <dbReference type="Pfam" id="PF00078"/>
    </source>
</evidence>
<dbReference type="Pfam" id="PF03372">
    <property type="entry name" value="Exo_endo_phos"/>
    <property type="match status" value="1"/>
</dbReference>
<evidence type="ECO:0000313" key="4">
    <source>
        <dbReference type="Proteomes" id="UP001347796"/>
    </source>
</evidence>
<dbReference type="EMBL" id="JAZGQO010000010">
    <property type="protein sequence ID" value="KAK6177246.1"/>
    <property type="molecule type" value="Genomic_DNA"/>
</dbReference>
<dbReference type="InterPro" id="IPR000477">
    <property type="entry name" value="RT_dom"/>
</dbReference>
<dbReference type="Gene3D" id="3.60.10.10">
    <property type="entry name" value="Endonuclease/exonuclease/phosphatase"/>
    <property type="match status" value="1"/>
</dbReference>
<dbReference type="Pfam" id="PF00078">
    <property type="entry name" value="RVT_1"/>
    <property type="match status" value="1"/>
</dbReference>
<dbReference type="AlphaFoldDB" id="A0AAN8JJX3"/>
<feature type="domain" description="Reverse transcriptase" evidence="1">
    <location>
        <begin position="613"/>
        <end position="715"/>
    </location>
</feature>
<name>A0AAN8JJX3_PATCE</name>
<dbReference type="Proteomes" id="UP001347796">
    <property type="component" value="Unassembled WGS sequence"/>
</dbReference>
<dbReference type="GO" id="GO:0003824">
    <property type="term" value="F:catalytic activity"/>
    <property type="evidence" value="ECO:0007669"/>
    <property type="project" value="InterPro"/>
</dbReference>
<dbReference type="PANTHER" id="PTHR46670">
    <property type="entry name" value="ENDO/EXONUCLEASE/PHOSPHATASE DOMAIN-CONTAINING PROTEIN"/>
    <property type="match status" value="1"/>
</dbReference>
<evidence type="ECO:0000313" key="3">
    <source>
        <dbReference type="EMBL" id="KAK6177246.1"/>
    </source>
</evidence>
<sequence length="724" mass="81998">MCYSEAEYFKHKTNQPRRGCRSGQTKQRLIKTISSVRKHFDDFTTRSVNYDNLIELSTKSNNIEVIVTNRTHDFKPTHEDINGTGLPIGSHVLRPSVNFSNLVSISRISAFDVTNNVSVVLWNARSICNKLPALASFLYENKPDICVITESWISSSSKGECVKNELCSLVSGYGIYSRPRASSVGGGVAVIARDNLNVKVNRNHQQISSFESMDLSVKLSPELIRLLIVYRPPPSKKNNQKLKTFFDDFSSLLEWAVTLPGWLVILGDFNFHIDNSSCPDAKKFLKILDSFGLVQHVIGPTHSKGHTLDLVITRSSQKFVMNFGIDNTLPSDHSLVNFICDVTRPRPKKIKRETRKISSIDADAINKAKMSTPLKPMSGASVDELVSDYNDRMGNLLNDLAPLTTKVLLDKSRAPWHNDVIHRHKVELRRLERKFRTNPLEINRQIFLDKRSAHNRLTADTRNSYHRNKIQNADQKQLFQIIDDIIGEKKSLAATLPNHTDPQALAQSFSDFFTQKVQMLRNSLDSIPSQYVFNDCDIGHSFTHFTHVTESCLLRLVSKMNSKSCSLDPFPTSHLKLCIQHFIPRLTQIINTSFNNGQFPCEFKHAIVRPLLKKPGLDSNVLKNYRPVSNCPFGGKLIEKCVAEDLDNYLTEFSLYSKFQSAYRKYHSTESALLKVHNDIMLALDGHSEVILVLLDLSAAFDTIDHCILLKRLQKRFGIKGLAL</sequence>
<evidence type="ECO:0008006" key="5">
    <source>
        <dbReference type="Google" id="ProtNLM"/>
    </source>
</evidence>
<dbReference type="PANTHER" id="PTHR46670:SF3">
    <property type="entry name" value="ENDONUCLEASE_EXONUCLEASE_PHOSPHATASE DOMAIN-CONTAINING PROTEIN"/>
    <property type="match status" value="1"/>
</dbReference>